<dbReference type="Proteomes" id="UP000054314">
    <property type="component" value="Unassembled WGS sequence"/>
</dbReference>
<feature type="transmembrane region" description="Helical" evidence="1">
    <location>
        <begin position="20"/>
        <end position="40"/>
    </location>
</feature>
<name>A0A0A0C1B7_9CELL</name>
<keyword evidence="1" id="KW-0812">Transmembrane</keyword>
<gene>
    <name evidence="2" type="ORF">N869_06825</name>
</gene>
<sequence>MSFDHPMAPEIVYDVGMDWGTLLASLLGVVVGGGVTYLVSMQLARVDAARRRGESLQHRLLDTANAYLGAVAEYRRHATDTLDWIENWRASRDAGHTDAAAMSWDRRVESIARREEERARALVERVRLELLAPDLARLAGSLLSPPAPVSDPARQEAAEARWKSAHDEFLAALRVRLALPDE</sequence>
<evidence type="ECO:0000256" key="1">
    <source>
        <dbReference type="SAM" id="Phobius"/>
    </source>
</evidence>
<comment type="caution">
    <text evidence="2">The sequence shown here is derived from an EMBL/GenBank/DDBJ whole genome shotgun (WGS) entry which is preliminary data.</text>
</comment>
<organism evidence="2 3">
    <name type="scientific">Cellulomonas bogoriensis 69B4 = DSM 16987</name>
    <dbReference type="NCBI Taxonomy" id="1386082"/>
    <lineage>
        <taxon>Bacteria</taxon>
        <taxon>Bacillati</taxon>
        <taxon>Actinomycetota</taxon>
        <taxon>Actinomycetes</taxon>
        <taxon>Micrococcales</taxon>
        <taxon>Cellulomonadaceae</taxon>
        <taxon>Cellulomonas</taxon>
    </lineage>
</organism>
<protein>
    <submittedName>
        <fullName evidence="2">Uncharacterized protein</fullName>
    </submittedName>
</protein>
<proteinExistence type="predicted"/>
<reference evidence="2 3" key="1">
    <citation type="submission" date="2013-08" db="EMBL/GenBank/DDBJ databases">
        <title>Genome sequencing of Cellulomonas bogoriensis 69B4.</title>
        <authorList>
            <person name="Chen F."/>
            <person name="Li Y."/>
            <person name="Wang G."/>
        </authorList>
    </citation>
    <scope>NUCLEOTIDE SEQUENCE [LARGE SCALE GENOMIC DNA]</scope>
    <source>
        <strain evidence="2 3">69B4</strain>
    </source>
</reference>
<keyword evidence="1" id="KW-0472">Membrane</keyword>
<keyword evidence="3" id="KW-1185">Reference proteome</keyword>
<dbReference type="EMBL" id="AXCZ01000017">
    <property type="protein sequence ID" value="KGM13990.1"/>
    <property type="molecule type" value="Genomic_DNA"/>
</dbReference>
<evidence type="ECO:0000313" key="2">
    <source>
        <dbReference type="EMBL" id="KGM13990.1"/>
    </source>
</evidence>
<dbReference type="AlphaFoldDB" id="A0A0A0C1B7"/>
<accession>A0A0A0C1B7</accession>
<evidence type="ECO:0000313" key="3">
    <source>
        <dbReference type="Proteomes" id="UP000054314"/>
    </source>
</evidence>
<keyword evidence="1" id="KW-1133">Transmembrane helix</keyword>